<name>A0ABS9JY77_9RHOO</name>
<proteinExistence type="predicted"/>
<dbReference type="Gene3D" id="3.60.21.10">
    <property type="match status" value="1"/>
</dbReference>
<keyword evidence="3" id="KW-1185">Reference proteome</keyword>
<gene>
    <name evidence="2" type="ORF">LZ012_02495</name>
</gene>
<evidence type="ECO:0000259" key="1">
    <source>
        <dbReference type="Pfam" id="PF00149"/>
    </source>
</evidence>
<dbReference type="RefSeq" id="WP_275707219.1">
    <property type="nucleotide sequence ID" value="NZ_JAKLTN010000001.1"/>
</dbReference>
<dbReference type="InterPro" id="IPR029052">
    <property type="entry name" value="Metallo-depent_PP-like"/>
</dbReference>
<dbReference type="SUPFAM" id="SSF56300">
    <property type="entry name" value="Metallo-dependent phosphatases"/>
    <property type="match status" value="1"/>
</dbReference>
<evidence type="ECO:0000313" key="3">
    <source>
        <dbReference type="Proteomes" id="UP001165384"/>
    </source>
</evidence>
<dbReference type="InterPro" id="IPR004843">
    <property type="entry name" value="Calcineurin-like_PHP"/>
</dbReference>
<organism evidence="2 3">
    <name type="scientific">Dechloromonas hankyongensis</name>
    <dbReference type="NCBI Taxonomy" id="2908002"/>
    <lineage>
        <taxon>Bacteria</taxon>
        <taxon>Pseudomonadati</taxon>
        <taxon>Pseudomonadota</taxon>
        <taxon>Betaproteobacteria</taxon>
        <taxon>Rhodocyclales</taxon>
        <taxon>Azonexaceae</taxon>
        <taxon>Dechloromonas</taxon>
    </lineage>
</organism>
<dbReference type="PANTHER" id="PTHR37844">
    <property type="entry name" value="SER/THR PROTEIN PHOSPHATASE SUPERFAMILY (AFU_ORTHOLOGUE AFUA_1G14840)"/>
    <property type="match status" value="1"/>
</dbReference>
<reference evidence="2" key="1">
    <citation type="submission" date="2022-01" db="EMBL/GenBank/DDBJ databases">
        <authorList>
            <person name="Jo J.-H."/>
            <person name="Im W.-T."/>
        </authorList>
    </citation>
    <scope>NUCLEOTIDE SEQUENCE</scope>
    <source>
        <strain evidence="2">XY25</strain>
    </source>
</reference>
<protein>
    <submittedName>
        <fullName evidence="2">Metallophosphoesterase</fullName>
    </submittedName>
</protein>
<evidence type="ECO:0000313" key="2">
    <source>
        <dbReference type="EMBL" id="MCG2575861.1"/>
    </source>
</evidence>
<dbReference type="Proteomes" id="UP001165384">
    <property type="component" value="Unassembled WGS sequence"/>
</dbReference>
<feature type="domain" description="Calcineurin-like phosphoesterase" evidence="1">
    <location>
        <begin position="1"/>
        <end position="214"/>
    </location>
</feature>
<accession>A0ABS9JY77</accession>
<sequence>MRFTLYSDLHLEIKAWEPPVLDVDLVILAGDIGSHTRGLAWAAATFQQPVIYVAGNHEYYEAHLGMLAELRKPAWEESGTYFLERGTFERNGVRFLGCTLWSGFDLNGADKAHAYMAVAKRGINDYWMIHARGGKTLEPRDTLKLHRTAVRWLDAELAKPFSGKTVVVTHFAPHRGCVAPQYEGSDMSPYFVTDLSPLMEKHRIDVWCHGHTHTNNDFMAEGGCRVISNQLGYPSEQARVGFRNDLVIEL</sequence>
<dbReference type="EMBL" id="JAKLTN010000001">
    <property type="protein sequence ID" value="MCG2575861.1"/>
    <property type="molecule type" value="Genomic_DNA"/>
</dbReference>
<dbReference type="Pfam" id="PF00149">
    <property type="entry name" value="Metallophos"/>
    <property type="match status" value="1"/>
</dbReference>
<comment type="caution">
    <text evidence="2">The sequence shown here is derived from an EMBL/GenBank/DDBJ whole genome shotgun (WGS) entry which is preliminary data.</text>
</comment>
<dbReference type="PANTHER" id="PTHR37844:SF2">
    <property type="entry name" value="SER_THR PROTEIN PHOSPHATASE SUPERFAMILY (AFU_ORTHOLOGUE AFUA_1G14840)"/>
    <property type="match status" value="1"/>
</dbReference>